<dbReference type="AlphaFoldDB" id="A0AAD3TLZ3"/>
<feature type="coiled-coil region" evidence="1">
    <location>
        <begin position="133"/>
        <end position="174"/>
    </location>
</feature>
<protein>
    <submittedName>
        <fullName evidence="2">Uncharacterized protein</fullName>
    </submittedName>
</protein>
<dbReference type="PANTHER" id="PTHR36390">
    <property type="entry name" value="MYOSIN HEAVY CHAIN-LIKE PROTEIN"/>
    <property type="match status" value="1"/>
</dbReference>
<sequence>MVESRSERGLPSANILEPNRRVLAIFKRFLEFSLVIDSFFVISAINLSSFRVFCRCLPAPGVIVTTQLLILTTLLGAQQRDGDFQVQGNCLAYTLSFQMHHLVNKLFDTSCIAMLRKEKDLLKESQSQSNDLIKRLELHVERLTEACNQDKKQIQELERELDDCFVEINHLRCQLNVRNAEVDCLGEHASSLELKLADMAIFQEEVASLRDCLKRSNSECLFLKEELGSKEIELQKSTLYVEKLEESISSAALESQCEIETLRLDMMALEQSCFEAKKSEEESNQEKTRMEVLIHEQEVQIEAARKTIGALEKENKELKAMLNKSEINARLFRQRIEEHFKEWLESKRLVQVNMPFVSSEHNNECVASEEVGVCGEVLGPLLSKLLKLGTPDAGLKDDAKTTSSQIHEYELLVNQLKEELRVQKLKAKEEAEDLTQEMAELRYQMIELLEEERRRRVCIEQASLHRIAELEAQVLIERRKSFASTAHMNES</sequence>
<dbReference type="Proteomes" id="UP001279734">
    <property type="component" value="Unassembled WGS sequence"/>
</dbReference>
<name>A0AAD3TLZ3_NEPGR</name>
<organism evidence="2 3">
    <name type="scientific">Nepenthes gracilis</name>
    <name type="common">Slender pitcher plant</name>
    <dbReference type="NCBI Taxonomy" id="150966"/>
    <lineage>
        <taxon>Eukaryota</taxon>
        <taxon>Viridiplantae</taxon>
        <taxon>Streptophyta</taxon>
        <taxon>Embryophyta</taxon>
        <taxon>Tracheophyta</taxon>
        <taxon>Spermatophyta</taxon>
        <taxon>Magnoliopsida</taxon>
        <taxon>eudicotyledons</taxon>
        <taxon>Gunneridae</taxon>
        <taxon>Pentapetalae</taxon>
        <taxon>Caryophyllales</taxon>
        <taxon>Nepenthaceae</taxon>
        <taxon>Nepenthes</taxon>
    </lineage>
</organism>
<comment type="caution">
    <text evidence="2">The sequence shown here is derived from an EMBL/GenBank/DDBJ whole genome shotgun (WGS) entry which is preliminary data.</text>
</comment>
<gene>
    <name evidence="2" type="ORF">Nepgr_033393</name>
</gene>
<dbReference type="PANTHER" id="PTHR36390:SF1">
    <property type="entry name" value="MYOSIN HEAVY CHAIN-LIKE PROTEIN"/>
    <property type="match status" value="1"/>
</dbReference>
<reference evidence="2" key="1">
    <citation type="submission" date="2023-05" db="EMBL/GenBank/DDBJ databases">
        <title>Nepenthes gracilis genome sequencing.</title>
        <authorList>
            <person name="Fukushima K."/>
        </authorList>
    </citation>
    <scope>NUCLEOTIDE SEQUENCE</scope>
    <source>
        <strain evidence="2">SING2019-196</strain>
    </source>
</reference>
<evidence type="ECO:0000313" key="3">
    <source>
        <dbReference type="Proteomes" id="UP001279734"/>
    </source>
</evidence>
<feature type="coiled-coil region" evidence="1">
    <location>
        <begin position="294"/>
        <end position="328"/>
    </location>
</feature>
<evidence type="ECO:0000256" key="1">
    <source>
        <dbReference type="SAM" id="Coils"/>
    </source>
</evidence>
<feature type="coiled-coil region" evidence="1">
    <location>
        <begin position="399"/>
        <end position="451"/>
    </location>
</feature>
<evidence type="ECO:0000313" key="2">
    <source>
        <dbReference type="EMBL" id="GMH31549.1"/>
    </source>
</evidence>
<keyword evidence="3" id="KW-1185">Reference proteome</keyword>
<keyword evidence="1" id="KW-0175">Coiled coil</keyword>
<dbReference type="EMBL" id="BSYO01000040">
    <property type="protein sequence ID" value="GMH31549.1"/>
    <property type="molecule type" value="Genomic_DNA"/>
</dbReference>
<accession>A0AAD3TLZ3</accession>
<proteinExistence type="predicted"/>